<reference evidence="13" key="1">
    <citation type="submission" date="2024-02" db="UniProtKB">
        <authorList>
            <consortium name="WormBaseParasite"/>
        </authorList>
    </citation>
    <scope>IDENTIFICATION</scope>
</reference>
<protein>
    <submittedName>
        <fullName evidence="13">t-SNARE coiled-coil homology domain-containing protein</fullName>
    </submittedName>
</protein>
<keyword evidence="5" id="KW-0653">Protein transport</keyword>
<keyword evidence="6 10" id="KW-1133">Transmembrane helix</keyword>
<dbReference type="Gene3D" id="1.20.58.70">
    <property type="match status" value="1"/>
</dbReference>
<evidence type="ECO:0000256" key="3">
    <source>
        <dbReference type="ARBA" id="ARBA00022448"/>
    </source>
</evidence>
<dbReference type="GO" id="GO:0000139">
    <property type="term" value="C:Golgi membrane"/>
    <property type="evidence" value="ECO:0007669"/>
    <property type="project" value="UniProtKB-SubCell"/>
</dbReference>
<dbReference type="CDD" id="cd15845">
    <property type="entry name" value="SNARE_syntaxin16"/>
    <property type="match status" value="1"/>
</dbReference>
<keyword evidence="8" id="KW-0175">Coiled coil</keyword>
<dbReference type="SMART" id="SM00397">
    <property type="entry name" value="t_SNARE"/>
    <property type="match status" value="1"/>
</dbReference>
<dbReference type="GO" id="GO:0000149">
    <property type="term" value="F:SNARE binding"/>
    <property type="evidence" value="ECO:0007669"/>
    <property type="project" value="TreeGrafter"/>
</dbReference>
<feature type="domain" description="T-SNARE coiled-coil homology" evidence="11">
    <location>
        <begin position="221"/>
        <end position="283"/>
    </location>
</feature>
<evidence type="ECO:0000256" key="2">
    <source>
        <dbReference type="ARBA" id="ARBA00009063"/>
    </source>
</evidence>
<dbReference type="InterPro" id="IPR045242">
    <property type="entry name" value="Syntaxin"/>
</dbReference>
<sequence length="316" mass="36480">MSQPGSSIGITRNLTEVFVLLRNNAQQNKFIYGNGNASRNEEKLSLVALEEGNEHRDSEQPMWIHTSDEVEFEFGRIRSRLEELEQMQKRHLSKPNIGDENFEEEEKQMEAMTEQITSMLGHCQRLIGLLRTQSVARESSSEHRLRENAISALLLTLSDITNNFRSRQTNYLKRIKSRTNHLDSYLVTSGQTDEPSWDQLVDLTPTKEYSMVQLQQIMNNEIEVRQRENEVLAVNSSIRELNHLFKDVSQMIIDQGTILDRIDYNVEQASIRVNKAVASVEKAEKYQRNDKKMHCICFLAAAILLVLLFIVLKKAI</sequence>
<dbReference type="WBParaSite" id="MBELARI_LOCUS10852">
    <property type="protein sequence ID" value="MBELARI_LOCUS10852"/>
    <property type="gene ID" value="MBELARI_LOCUS10852"/>
</dbReference>
<feature type="transmembrane region" description="Helical" evidence="10">
    <location>
        <begin position="295"/>
        <end position="312"/>
    </location>
</feature>
<name>A0AAF3EA98_9BILA</name>
<keyword evidence="3" id="KW-0813">Transport</keyword>
<evidence type="ECO:0000256" key="8">
    <source>
        <dbReference type="ARBA" id="ARBA00023054"/>
    </source>
</evidence>
<comment type="subcellular location">
    <subcellularLocation>
        <location evidence="1">Golgi apparatus membrane</location>
        <topology evidence="1">Single-pass type IV membrane protein</topology>
    </subcellularLocation>
</comment>
<evidence type="ECO:0000313" key="12">
    <source>
        <dbReference type="Proteomes" id="UP000887575"/>
    </source>
</evidence>
<evidence type="ECO:0000256" key="6">
    <source>
        <dbReference type="ARBA" id="ARBA00022989"/>
    </source>
</evidence>
<evidence type="ECO:0000256" key="1">
    <source>
        <dbReference type="ARBA" id="ARBA00004409"/>
    </source>
</evidence>
<evidence type="ECO:0000256" key="10">
    <source>
        <dbReference type="SAM" id="Phobius"/>
    </source>
</evidence>
<dbReference type="InterPro" id="IPR010989">
    <property type="entry name" value="SNARE"/>
</dbReference>
<evidence type="ECO:0000256" key="4">
    <source>
        <dbReference type="ARBA" id="ARBA00022692"/>
    </source>
</evidence>
<dbReference type="GO" id="GO:0048278">
    <property type="term" value="P:vesicle docking"/>
    <property type="evidence" value="ECO:0007669"/>
    <property type="project" value="TreeGrafter"/>
</dbReference>
<keyword evidence="9 10" id="KW-0472">Membrane</keyword>
<evidence type="ECO:0000256" key="5">
    <source>
        <dbReference type="ARBA" id="ARBA00022927"/>
    </source>
</evidence>
<evidence type="ECO:0000313" key="13">
    <source>
        <dbReference type="WBParaSite" id="MBELARI_LOCUS10852"/>
    </source>
</evidence>
<dbReference type="PANTHER" id="PTHR19957:SF83">
    <property type="entry name" value="SYNTAXIN-16"/>
    <property type="match status" value="1"/>
</dbReference>
<dbReference type="GO" id="GO:0006906">
    <property type="term" value="P:vesicle fusion"/>
    <property type="evidence" value="ECO:0007669"/>
    <property type="project" value="TreeGrafter"/>
</dbReference>
<dbReference type="GO" id="GO:0006886">
    <property type="term" value="P:intracellular protein transport"/>
    <property type="evidence" value="ECO:0007669"/>
    <property type="project" value="TreeGrafter"/>
</dbReference>
<evidence type="ECO:0000256" key="7">
    <source>
        <dbReference type="ARBA" id="ARBA00023034"/>
    </source>
</evidence>
<evidence type="ECO:0000259" key="11">
    <source>
        <dbReference type="PROSITE" id="PS50192"/>
    </source>
</evidence>
<dbReference type="GO" id="GO:0031201">
    <property type="term" value="C:SNARE complex"/>
    <property type="evidence" value="ECO:0007669"/>
    <property type="project" value="TreeGrafter"/>
</dbReference>
<keyword evidence="7" id="KW-0333">Golgi apparatus</keyword>
<keyword evidence="12" id="KW-1185">Reference proteome</keyword>
<dbReference type="GO" id="GO:0005484">
    <property type="term" value="F:SNAP receptor activity"/>
    <property type="evidence" value="ECO:0007669"/>
    <property type="project" value="TreeGrafter"/>
</dbReference>
<dbReference type="PROSITE" id="PS50192">
    <property type="entry name" value="T_SNARE"/>
    <property type="match status" value="1"/>
</dbReference>
<accession>A0AAF3EA98</accession>
<evidence type="ECO:0000256" key="9">
    <source>
        <dbReference type="ARBA" id="ARBA00023136"/>
    </source>
</evidence>
<dbReference type="InterPro" id="IPR000727">
    <property type="entry name" value="T_SNARE_dom"/>
</dbReference>
<keyword evidence="4 10" id="KW-0812">Transmembrane</keyword>
<dbReference type="Proteomes" id="UP000887575">
    <property type="component" value="Unassembled WGS sequence"/>
</dbReference>
<proteinExistence type="inferred from homology"/>
<dbReference type="AlphaFoldDB" id="A0AAF3EA98"/>
<organism evidence="12 13">
    <name type="scientific">Mesorhabditis belari</name>
    <dbReference type="NCBI Taxonomy" id="2138241"/>
    <lineage>
        <taxon>Eukaryota</taxon>
        <taxon>Metazoa</taxon>
        <taxon>Ecdysozoa</taxon>
        <taxon>Nematoda</taxon>
        <taxon>Chromadorea</taxon>
        <taxon>Rhabditida</taxon>
        <taxon>Rhabditina</taxon>
        <taxon>Rhabditomorpha</taxon>
        <taxon>Rhabditoidea</taxon>
        <taxon>Rhabditidae</taxon>
        <taxon>Mesorhabditinae</taxon>
        <taxon>Mesorhabditis</taxon>
    </lineage>
</organism>
<comment type="similarity">
    <text evidence="2">Belongs to the syntaxin family.</text>
</comment>
<dbReference type="SUPFAM" id="SSF47661">
    <property type="entry name" value="t-snare proteins"/>
    <property type="match status" value="1"/>
</dbReference>
<dbReference type="Pfam" id="PF05739">
    <property type="entry name" value="SNARE"/>
    <property type="match status" value="1"/>
</dbReference>
<dbReference type="PANTHER" id="PTHR19957">
    <property type="entry name" value="SYNTAXIN"/>
    <property type="match status" value="1"/>
</dbReference>